<feature type="domain" description="Abortive phage infection protein C-terminal" evidence="1">
    <location>
        <begin position="255"/>
        <end position="505"/>
    </location>
</feature>
<organism evidence="2 3">
    <name type="scientific">Paludibacter jiangxiensis</name>
    <dbReference type="NCBI Taxonomy" id="681398"/>
    <lineage>
        <taxon>Bacteria</taxon>
        <taxon>Pseudomonadati</taxon>
        <taxon>Bacteroidota</taxon>
        <taxon>Bacteroidia</taxon>
        <taxon>Bacteroidales</taxon>
        <taxon>Paludibacteraceae</taxon>
        <taxon>Paludibacter</taxon>
    </lineage>
</organism>
<reference evidence="3" key="2">
    <citation type="journal article" date="2017" name="Genome Announc.">
        <title>Draft genome sequence of Paludibacter jiangxiensis NM7(T), a propionate-producing fermentative bacterium.</title>
        <authorList>
            <person name="Qiu Y.-L."/>
            <person name="Tourlousse D.M."/>
            <person name="Matsuura N."/>
            <person name="Ohashi A."/>
            <person name="Sekiguchi Y."/>
        </authorList>
    </citation>
    <scope>NUCLEOTIDE SEQUENCE [LARGE SCALE GENOMIC DNA]</scope>
    <source>
        <strain evidence="3">NM7</strain>
    </source>
</reference>
<dbReference type="RefSeq" id="WP_068702940.1">
    <property type="nucleotide sequence ID" value="NZ_BDCR01000002.1"/>
</dbReference>
<sequence length="634" mass="73523">MAKNDKILIDGIIDERIELKLPSNKRDEVFEYFSFEQILKDYDLTQDEIISGSVDGALDGGIDGFFIFVNGHLLSDLDRFNWPKSGSILEVWIITCKHHDTFRQSPLDNLAASLIELFDLSIENSQLKGEYSETILEQRTNFKHAYKKVSPRLSEFKTRFCYASRGNYDEIGDSIWARANQIEQMANDYFGNCNSKFLFFGSTELIELHRKKPNFSIELPFLDDLSRGQTYILLVKLNDYFSFISDNGKLKRYLFDSNVRDFMGLNSVNEDIKNTLLNDNSPDFWWLNNGVTILATDASIVGQSIQIQDIQIVNGLQTSESIFRYFSEGGLDVNNRSVLVKVIVSKNSENRDEIIRATNNQTKVELYSLHATDKIQRDIEEALKMKDFFYERRANFYKNQGIQADKMVTPLYMASGFISLILKSPEQASNLKSKFMRNEMSYNTVFSQFTDLQVWSQIAYIMKTTDKFLESKRPNSNNVSEKFLKFRRQYVSFITVSKLLGNFDFNLYDLIKLDLTRFTLEELEHSWLLLKDLFPAQNSKQKLKKSVFLELCKKLEISDNIKGYDRIAHNSGFNNQPTLTAEFIDKVEALLPKESWKKRVYYSIAYKLDCPVQSVFSAVHTLVKTGRRTRPIEK</sequence>
<dbReference type="Pfam" id="PF10592">
    <property type="entry name" value="AIPR"/>
    <property type="match status" value="1"/>
</dbReference>
<dbReference type="AlphaFoldDB" id="A0A170ZCU7"/>
<accession>A0A170ZCU7</accession>
<name>A0A170ZCU7_9BACT</name>
<evidence type="ECO:0000313" key="3">
    <source>
        <dbReference type="Proteomes" id="UP000076586"/>
    </source>
</evidence>
<evidence type="ECO:0000313" key="2">
    <source>
        <dbReference type="EMBL" id="GAT62538.1"/>
    </source>
</evidence>
<dbReference type="InterPro" id="IPR018891">
    <property type="entry name" value="AIPR_C"/>
</dbReference>
<keyword evidence="3" id="KW-1185">Reference proteome</keyword>
<proteinExistence type="predicted"/>
<reference evidence="3" key="1">
    <citation type="submission" date="2016-04" db="EMBL/GenBank/DDBJ databases">
        <title>Draft genome sequence of Paludibacter jiangxiensis strain NM7.</title>
        <authorList>
            <person name="Qiu Y."/>
            <person name="Matsuura N."/>
            <person name="Ohashi A."/>
            <person name="Tourlousse M.D."/>
            <person name="Sekiguchi Y."/>
        </authorList>
    </citation>
    <scope>NUCLEOTIDE SEQUENCE [LARGE SCALE GENOMIC DNA]</scope>
    <source>
        <strain evidence="3">NM7</strain>
    </source>
</reference>
<comment type="caution">
    <text evidence="2">The sequence shown here is derived from an EMBL/GenBank/DDBJ whole genome shotgun (WGS) entry which is preliminary data.</text>
</comment>
<dbReference type="OrthoDB" id="9806213at2"/>
<dbReference type="STRING" id="681398.PJIAN_297"/>
<dbReference type="EMBL" id="BDCR01000002">
    <property type="protein sequence ID" value="GAT62538.1"/>
    <property type="molecule type" value="Genomic_DNA"/>
</dbReference>
<gene>
    <name evidence="2" type="ORF">PJIAN_297</name>
</gene>
<protein>
    <submittedName>
        <fullName evidence="2">AIPR protein</fullName>
    </submittedName>
</protein>
<dbReference type="Proteomes" id="UP000076586">
    <property type="component" value="Unassembled WGS sequence"/>
</dbReference>
<evidence type="ECO:0000259" key="1">
    <source>
        <dbReference type="Pfam" id="PF10592"/>
    </source>
</evidence>